<feature type="compositionally biased region" description="Basic and acidic residues" evidence="1">
    <location>
        <begin position="1"/>
        <end position="23"/>
    </location>
</feature>
<protein>
    <submittedName>
        <fullName evidence="2">Proteasome/cyclosome repeat-containing protein</fullName>
    </submittedName>
</protein>
<evidence type="ECO:0000313" key="2">
    <source>
        <dbReference type="EMBL" id="KYK70657.1"/>
    </source>
</evidence>
<organism evidence="2 3">
    <name type="scientific">Toxoplasma gondii TgCatPRC2</name>
    <dbReference type="NCBI Taxonomy" id="1130821"/>
    <lineage>
        <taxon>Eukaryota</taxon>
        <taxon>Sar</taxon>
        <taxon>Alveolata</taxon>
        <taxon>Apicomplexa</taxon>
        <taxon>Conoidasida</taxon>
        <taxon>Coccidia</taxon>
        <taxon>Eucoccidiorida</taxon>
        <taxon>Eimeriorina</taxon>
        <taxon>Sarcocystidae</taxon>
        <taxon>Toxoplasma</taxon>
    </lineage>
</organism>
<feature type="region of interest" description="Disordered" evidence="1">
    <location>
        <begin position="1"/>
        <end position="31"/>
    </location>
</feature>
<accession>A0A151HMN0</accession>
<name>A0A151HMN0_TOXGO</name>
<proteinExistence type="predicted"/>
<dbReference type="VEuPathDB" id="ToxoDB:TGPRC2_263060B"/>
<reference evidence="3" key="1">
    <citation type="submission" date="2016-03" db="EMBL/GenBank/DDBJ databases">
        <authorList>
            <person name="Sibley D."/>
            <person name="Venepally P."/>
            <person name="Karamycheva S."/>
            <person name="Hadjithomas M."/>
            <person name="Khan A."/>
            <person name="Brunk B."/>
            <person name="Roos D."/>
            <person name="Caler E."/>
            <person name="Lorenzi H."/>
        </authorList>
    </citation>
    <scope>NUCLEOTIDE SEQUENCE [LARGE SCALE GENOMIC DNA]</scope>
    <source>
        <strain evidence="3">TgCatPRC2</strain>
    </source>
</reference>
<evidence type="ECO:0000313" key="3">
    <source>
        <dbReference type="Proteomes" id="UP000075225"/>
    </source>
</evidence>
<keyword evidence="2" id="KW-0647">Proteasome</keyword>
<evidence type="ECO:0000256" key="1">
    <source>
        <dbReference type="SAM" id="MobiDB-lite"/>
    </source>
</evidence>
<sequence length="143" mass="16272">MDVDSEEKSEGRSKTEKGEKSEKEGEEENKDGTGKEVRRFVWMFLQSVRSLLLFFLRDSFFSSLTHNMSVFSPSMSLQRKMKCFFPFIADRGLVSCVEFAVSSRCRLPSSIRDGFRRLLRGLKKVSRALSHSVSSVVSVSLLS</sequence>
<gene>
    <name evidence="2" type="ORF">TGPRC2_263060B</name>
</gene>
<dbReference type="EMBL" id="AHZP02000481">
    <property type="protein sequence ID" value="KYK70657.1"/>
    <property type="molecule type" value="Genomic_DNA"/>
</dbReference>
<comment type="caution">
    <text evidence="2">The sequence shown here is derived from an EMBL/GenBank/DDBJ whole genome shotgun (WGS) entry which is preliminary data.</text>
</comment>
<dbReference type="Proteomes" id="UP000075225">
    <property type="component" value="Unassembled WGS sequence"/>
</dbReference>
<dbReference type="AlphaFoldDB" id="A0A151HMN0"/>
<dbReference type="GO" id="GO:0000502">
    <property type="term" value="C:proteasome complex"/>
    <property type="evidence" value="ECO:0007669"/>
    <property type="project" value="UniProtKB-KW"/>
</dbReference>